<keyword evidence="5" id="KW-1185">Reference proteome</keyword>
<dbReference type="Gene3D" id="1.20.1050.10">
    <property type="match status" value="1"/>
</dbReference>
<sequence>MSIYVPQSVTTPQNIGSVEVFGTSFSTQTQSVLIALNELGIKYIHHHTLPNSPEISDLSPFGSIPVLVHRPNSFYSVEDKVVLFEIGAICHYIDEILNEHGTQSASDVCLFPKLKGSDSRAYADSALLRTEIVQLTSVIKIYLQPVVEDRYVKQFFALRNNGASREDIDTALSESLSIAIEALMYFERLLQKTQNRLRLPADSDFLLGSKMTWVSILLFPILRDFAATQPGVLHGGNNERLPHLTKFLETFSKRPSAAAMLPGSLAGSVNKQ</sequence>
<dbReference type="SUPFAM" id="SSF47616">
    <property type="entry name" value="GST C-terminal domain-like"/>
    <property type="match status" value="1"/>
</dbReference>
<evidence type="ECO:0000313" key="4">
    <source>
        <dbReference type="EMBL" id="WFD21565.1"/>
    </source>
</evidence>
<evidence type="ECO:0000259" key="3">
    <source>
        <dbReference type="PROSITE" id="PS50405"/>
    </source>
</evidence>
<dbReference type="InterPro" id="IPR036249">
    <property type="entry name" value="Thioredoxin-like_sf"/>
</dbReference>
<dbReference type="Pfam" id="PF13409">
    <property type="entry name" value="GST_N_2"/>
    <property type="match status" value="1"/>
</dbReference>
<dbReference type="Gene3D" id="3.40.30.10">
    <property type="entry name" value="Glutaredoxin"/>
    <property type="match status" value="1"/>
</dbReference>
<dbReference type="SUPFAM" id="SSF52833">
    <property type="entry name" value="Thioredoxin-like"/>
    <property type="match status" value="1"/>
</dbReference>
<feature type="domain" description="GST C-terminal" evidence="3">
    <location>
        <begin position="125"/>
        <end position="272"/>
    </location>
</feature>
<accession>A0AAF0J219</accession>
<name>A0AAF0J219_9BASI</name>
<dbReference type="PROSITE" id="PS50405">
    <property type="entry name" value="GST_CTER"/>
    <property type="match status" value="1"/>
</dbReference>
<organism evidence="4 5">
    <name type="scientific">Malassezia equina</name>
    <dbReference type="NCBI Taxonomy" id="1381935"/>
    <lineage>
        <taxon>Eukaryota</taxon>
        <taxon>Fungi</taxon>
        <taxon>Dikarya</taxon>
        <taxon>Basidiomycota</taxon>
        <taxon>Ustilaginomycotina</taxon>
        <taxon>Malasseziomycetes</taxon>
        <taxon>Malasseziales</taxon>
        <taxon>Malasseziaceae</taxon>
        <taxon>Malassezia</taxon>
    </lineage>
</organism>
<proteinExistence type="inferred from homology"/>
<gene>
    <name evidence="4" type="ORF">MEQU1_000218</name>
</gene>
<dbReference type="Proteomes" id="UP001214415">
    <property type="component" value="Chromosome 1"/>
</dbReference>
<feature type="domain" description="GST N-terminal" evidence="2">
    <location>
        <begin position="16"/>
        <end position="101"/>
    </location>
</feature>
<dbReference type="InterPro" id="IPR010987">
    <property type="entry name" value="Glutathione-S-Trfase_C-like"/>
</dbReference>
<reference evidence="4" key="1">
    <citation type="submission" date="2023-03" db="EMBL/GenBank/DDBJ databases">
        <title>Mating type loci evolution in Malassezia.</title>
        <authorList>
            <person name="Coelho M.A."/>
        </authorList>
    </citation>
    <scope>NUCLEOTIDE SEQUENCE</scope>
    <source>
        <strain evidence="4">CBS 12830</strain>
    </source>
</reference>
<evidence type="ECO:0000256" key="1">
    <source>
        <dbReference type="ARBA" id="ARBA00007409"/>
    </source>
</evidence>
<evidence type="ECO:0000313" key="5">
    <source>
        <dbReference type="Proteomes" id="UP001214415"/>
    </source>
</evidence>
<dbReference type="InterPro" id="IPR004045">
    <property type="entry name" value="Glutathione_S-Trfase_N"/>
</dbReference>
<dbReference type="EMBL" id="CP119900">
    <property type="protein sequence ID" value="WFD21565.1"/>
    <property type="molecule type" value="Genomic_DNA"/>
</dbReference>
<protein>
    <recommendedName>
        <fullName evidence="6">Glutathione S-transferase</fullName>
    </recommendedName>
</protein>
<comment type="similarity">
    <text evidence="1">Belongs to the GST superfamily.</text>
</comment>
<evidence type="ECO:0000259" key="2">
    <source>
        <dbReference type="PROSITE" id="PS50404"/>
    </source>
</evidence>
<dbReference type="PROSITE" id="PS50404">
    <property type="entry name" value="GST_NTER"/>
    <property type="match status" value="1"/>
</dbReference>
<dbReference type="Pfam" id="PF00043">
    <property type="entry name" value="GST_C"/>
    <property type="match status" value="1"/>
</dbReference>
<dbReference type="AlphaFoldDB" id="A0AAF0J219"/>
<dbReference type="PANTHER" id="PTHR44051:SF8">
    <property type="entry name" value="GLUTATHIONE S-TRANSFERASE GSTA"/>
    <property type="match status" value="1"/>
</dbReference>
<dbReference type="InterPro" id="IPR004046">
    <property type="entry name" value="GST_C"/>
</dbReference>
<dbReference type="PANTHER" id="PTHR44051">
    <property type="entry name" value="GLUTATHIONE S-TRANSFERASE-RELATED"/>
    <property type="match status" value="1"/>
</dbReference>
<dbReference type="InterPro" id="IPR036282">
    <property type="entry name" value="Glutathione-S-Trfase_C_sf"/>
</dbReference>
<evidence type="ECO:0008006" key="6">
    <source>
        <dbReference type="Google" id="ProtNLM"/>
    </source>
</evidence>